<evidence type="ECO:0000256" key="1">
    <source>
        <dbReference type="SAM" id="MobiDB-lite"/>
    </source>
</evidence>
<feature type="region of interest" description="Disordered" evidence="1">
    <location>
        <begin position="126"/>
        <end position="151"/>
    </location>
</feature>
<organism evidence="2 3">
    <name type="scientific">Vitrella brassicaformis (strain CCMP3155)</name>
    <dbReference type="NCBI Taxonomy" id="1169540"/>
    <lineage>
        <taxon>Eukaryota</taxon>
        <taxon>Sar</taxon>
        <taxon>Alveolata</taxon>
        <taxon>Colpodellida</taxon>
        <taxon>Vitrellaceae</taxon>
        <taxon>Vitrella</taxon>
    </lineage>
</organism>
<sequence>MIFRRSSIENIPSALRPLPARGAVCHATRRTSHTAMGLQPADSSTPFIGGAAVSHHVSRSHPSPVSLPLAATSAPSAEQLVLNRRLETATSLDGLLELLANHLSVLNSVNWATGIHRIAKQLQAEAAGNKRKRHGSSPDTGVPSFRRPGYSLDEDERFDRFVGVMEDGGGCLDHGIALAQLRPREVGNVLWASVALKKYGVGRCDGIYRKMVEMLHGHQPVCWESFSPLSLAVTAWASVKMMELCGEQHHDRHPVPHLVLSIATFLMDAPASTLPLFRGEDVAMVLLAMGKCRVRHDGVWHKMTEASLRHVSQMTPLNLSNLLLSVVHGGYRPSAAWMTAVLDASLARLTSPSPPSYPAPSASYPAAFAPESLSNQLWCATRLTDTLIQTNAELMCSWCVVLATESTARVDSFAHSELSMALWAAGRLRELVADGRVRTACEDFIDAARPVAMRCLRKFEPIALAQVLSCYAAMAPKVDEKLFREASRRLLRLLGDRRADESDGSDGMIAPGVMPFEPHHLASLMWSYASAGVVDSKLFDAILCAISDRQWWGQLRARDLSNVMWASAKHREWTGGDGAGGGGRPEEREREVAWRRGLLDEGGMAAATHLAAFDGPSLSRLLWSCAVLELPCAPSLLHKASPSLTSTLTHQPHPQLPPADTSLLIQAFAHGISQSPPSLSSAVAMKRREAMRDVLRHLLCGGAEGVSIHGLVGCLMALARAGGAIGEDGGGMGEGMGVGVFVQRAAHELVRRSDELTVADLSPALWALARLRFSPPPSFLSAMALSLLQPSALSPLTDTQCLLRLAWSVRHLSCAARDGSYGDSTVGLLDARLVDLLVRRISHMDGSSLARLMWTYGALAPSVEPYSRLLESAASERLASARGAEGLLDVLLLLDRASLLQLVWSLMRLASESGDDFKCPVGFLRRLPPQARLLWLAGAIDTIAGGKADNGFAPFETECVSSGLHSEVCEAVRVVVGRQWVVENERPVGAQMVVDVLMYNGI</sequence>
<dbReference type="STRING" id="1169540.A0A0G4EZB2"/>
<reference evidence="2 3" key="1">
    <citation type="submission" date="2014-11" db="EMBL/GenBank/DDBJ databases">
        <authorList>
            <person name="Zhu J."/>
            <person name="Qi W."/>
            <person name="Song R."/>
        </authorList>
    </citation>
    <scope>NUCLEOTIDE SEQUENCE [LARGE SCALE GENOMIC DNA]</scope>
</reference>
<dbReference type="AlphaFoldDB" id="A0A0G4EZB2"/>
<dbReference type="Proteomes" id="UP000041254">
    <property type="component" value="Unassembled WGS sequence"/>
</dbReference>
<proteinExistence type="predicted"/>
<gene>
    <name evidence="2" type="ORF">Vbra_8642</name>
</gene>
<name>A0A0G4EZB2_VITBC</name>
<accession>A0A0G4EZB2</accession>
<keyword evidence="3" id="KW-1185">Reference proteome</keyword>
<dbReference type="InParanoid" id="A0A0G4EZB2"/>
<evidence type="ECO:0000313" key="3">
    <source>
        <dbReference type="Proteomes" id="UP000041254"/>
    </source>
</evidence>
<evidence type="ECO:0000313" key="2">
    <source>
        <dbReference type="EMBL" id="CEM04532.1"/>
    </source>
</evidence>
<protein>
    <submittedName>
        <fullName evidence="2">Uncharacterized protein</fullName>
    </submittedName>
</protein>
<dbReference type="EMBL" id="CDMY01000353">
    <property type="protein sequence ID" value="CEM04532.1"/>
    <property type="molecule type" value="Genomic_DNA"/>
</dbReference>
<dbReference type="VEuPathDB" id="CryptoDB:Vbra_8642"/>